<protein>
    <submittedName>
        <fullName evidence="4">Vancomycin resistance protein YoaR</fullName>
    </submittedName>
</protein>
<keyword evidence="2" id="KW-0812">Transmembrane</keyword>
<reference evidence="4 5" key="1">
    <citation type="submission" date="2018-07" db="EMBL/GenBank/DDBJ databases">
        <title>Genomic Encyclopedia of Type Strains, Phase IV (KMG-IV): sequencing the most valuable type-strain genomes for metagenomic binning, comparative biology and taxonomic classification.</title>
        <authorList>
            <person name="Goeker M."/>
        </authorList>
    </citation>
    <scope>NUCLEOTIDE SEQUENCE [LARGE SCALE GENOMIC DNA]</scope>
    <source>
        <strain evidence="4 5">DSM 27016</strain>
    </source>
</reference>
<keyword evidence="2" id="KW-1133">Transmembrane helix</keyword>
<feature type="domain" description="G5" evidence="3">
    <location>
        <begin position="374"/>
        <end position="452"/>
    </location>
</feature>
<evidence type="ECO:0000256" key="2">
    <source>
        <dbReference type="SAM" id="Phobius"/>
    </source>
</evidence>
<accession>A0A369B5T1</accession>
<evidence type="ECO:0000259" key="3">
    <source>
        <dbReference type="SMART" id="SM01208"/>
    </source>
</evidence>
<dbReference type="InterPro" id="IPR007391">
    <property type="entry name" value="Vancomycin_resist_VanW"/>
</dbReference>
<keyword evidence="1" id="KW-0732">Signal</keyword>
<dbReference type="EMBL" id="QPJT01000009">
    <property type="protein sequence ID" value="RCX16860.1"/>
    <property type="molecule type" value="Genomic_DNA"/>
</dbReference>
<dbReference type="Pfam" id="PF07501">
    <property type="entry name" value="G5"/>
    <property type="match status" value="1"/>
</dbReference>
<name>A0A369B5T1_9FIRM</name>
<sequence>MKISHLKSNRAVKAALISIAALLVLLVLLCIRLLLPDTIYKGVMIDNIDLSGMSRSEAREVIGQRARHFTENERIVLKYGDTVWSFALKDISFAFETEQALNEAFNMARTGNIFQRMHKVLLLRFKGRNIELKSSFKRSRLLEIIDNIKLKIDKKEKSASVIYQNGSIIIGEEVIGRLVDVDSSLKLVENCILERNFKAIELVVEERRPEILSRDIDKIDTVLASFSTSFNANDTDRTQNLKISCDKISGTILFPGKVFSMNERLGPRTVENGFKEAKIIYKSEYINGVGGGVCQITTTLYNAVLKSRLKVVERTHHTLPSLYVGPGQDATIAEDYIDFKFKNDQHYPVCINAGIVKNQVVISILGKQQKNKYTVRLIPDIIEEYPPTEEEIIIDNSVPDNSEVIAQKPKNGYRAVLYREIYDENNKLILKEKISDDIYKPLKAQVKVNQSNPKAQKAQKGQDK</sequence>
<feature type="transmembrane region" description="Helical" evidence="2">
    <location>
        <begin position="12"/>
        <end position="35"/>
    </location>
</feature>
<dbReference type="Pfam" id="PF12229">
    <property type="entry name" value="PG_binding_4"/>
    <property type="match status" value="1"/>
</dbReference>
<dbReference type="OrthoDB" id="9797191at2"/>
<proteinExistence type="predicted"/>
<evidence type="ECO:0000313" key="5">
    <source>
        <dbReference type="Proteomes" id="UP000253034"/>
    </source>
</evidence>
<dbReference type="RefSeq" id="WP_114297591.1">
    <property type="nucleotide sequence ID" value="NZ_QPJT01000009.1"/>
</dbReference>
<dbReference type="InterPro" id="IPR052913">
    <property type="entry name" value="Glycopeptide_resist_protein"/>
</dbReference>
<keyword evidence="2" id="KW-0472">Membrane</keyword>
<dbReference type="InterPro" id="IPR022029">
    <property type="entry name" value="YoaR-like_PG-bd"/>
</dbReference>
<dbReference type="InterPro" id="IPR011098">
    <property type="entry name" value="G5_dom"/>
</dbReference>
<dbReference type="Pfam" id="PF04294">
    <property type="entry name" value="VanW"/>
    <property type="match status" value="1"/>
</dbReference>
<keyword evidence="5" id="KW-1185">Reference proteome</keyword>
<gene>
    <name evidence="4" type="ORF">DFR58_10987</name>
</gene>
<dbReference type="SMART" id="SM01208">
    <property type="entry name" value="G5"/>
    <property type="match status" value="1"/>
</dbReference>
<organism evidence="4 5">
    <name type="scientific">Anaerobacterium chartisolvens</name>
    <dbReference type="NCBI Taxonomy" id="1297424"/>
    <lineage>
        <taxon>Bacteria</taxon>
        <taxon>Bacillati</taxon>
        <taxon>Bacillota</taxon>
        <taxon>Clostridia</taxon>
        <taxon>Eubacteriales</taxon>
        <taxon>Oscillospiraceae</taxon>
        <taxon>Anaerobacterium</taxon>
    </lineage>
</organism>
<dbReference type="PANTHER" id="PTHR35788">
    <property type="entry name" value="EXPORTED PROTEIN-RELATED"/>
    <property type="match status" value="1"/>
</dbReference>
<dbReference type="PANTHER" id="PTHR35788:SF1">
    <property type="entry name" value="EXPORTED PROTEIN"/>
    <property type="match status" value="1"/>
</dbReference>
<evidence type="ECO:0000313" key="4">
    <source>
        <dbReference type="EMBL" id="RCX16860.1"/>
    </source>
</evidence>
<evidence type="ECO:0000256" key="1">
    <source>
        <dbReference type="ARBA" id="ARBA00022729"/>
    </source>
</evidence>
<dbReference type="Proteomes" id="UP000253034">
    <property type="component" value="Unassembled WGS sequence"/>
</dbReference>
<dbReference type="AlphaFoldDB" id="A0A369B5T1"/>
<comment type="caution">
    <text evidence="4">The sequence shown here is derived from an EMBL/GenBank/DDBJ whole genome shotgun (WGS) entry which is preliminary data.</text>
</comment>